<dbReference type="AlphaFoldDB" id="A0A4U5PI53"/>
<protein>
    <submittedName>
        <fullName evidence="1">Uncharacterized protein</fullName>
    </submittedName>
</protein>
<name>A0A4U5PI53_STECR</name>
<comment type="caution">
    <text evidence="1">The sequence shown here is derived from an EMBL/GenBank/DDBJ whole genome shotgun (WGS) entry which is preliminary data.</text>
</comment>
<gene>
    <name evidence="1" type="ORF">L596_010381</name>
</gene>
<proteinExistence type="predicted"/>
<sequence>MDSTIFSFVDSVAQMLPMNSASLLASLDRPLWSSFGETHNEKRVDHKLHNGAQREKMCILPLTIAMTCPNNRQTEL</sequence>
<accession>A0A4U5PI53</accession>
<reference evidence="1 2" key="2">
    <citation type="journal article" date="2019" name="G3 (Bethesda)">
        <title>Hybrid Assembly of the Genome of the Entomopathogenic Nematode Steinernema carpocapsae Identifies the X-Chromosome.</title>
        <authorList>
            <person name="Serra L."/>
            <person name="Macchietto M."/>
            <person name="Macias-Munoz A."/>
            <person name="McGill C.J."/>
            <person name="Rodriguez I.M."/>
            <person name="Rodriguez B."/>
            <person name="Murad R."/>
            <person name="Mortazavi A."/>
        </authorList>
    </citation>
    <scope>NUCLEOTIDE SEQUENCE [LARGE SCALE GENOMIC DNA]</scope>
    <source>
        <strain evidence="1 2">ALL</strain>
    </source>
</reference>
<reference evidence="1 2" key="1">
    <citation type="journal article" date="2015" name="Genome Biol.">
        <title>Comparative genomics of Steinernema reveals deeply conserved gene regulatory networks.</title>
        <authorList>
            <person name="Dillman A.R."/>
            <person name="Macchietto M."/>
            <person name="Porter C.F."/>
            <person name="Rogers A."/>
            <person name="Williams B."/>
            <person name="Antoshechkin I."/>
            <person name="Lee M.M."/>
            <person name="Goodwin Z."/>
            <person name="Lu X."/>
            <person name="Lewis E.E."/>
            <person name="Goodrich-Blair H."/>
            <person name="Stock S.P."/>
            <person name="Adams B.J."/>
            <person name="Sternberg P.W."/>
            <person name="Mortazavi A."/>
        </authorList>
    </citation>
    <scope>NUCLEOTIDE SEQUENCE [LARGE SCALE GENOMIC DNA]</scope>
    <source>
        <strain evidence="1 2">ALL</strain>
    </source>
</reference>
<dbReference type="Proteomes" id="UP000298663">
    <property type="component" value="Unassembled WGS sequence"/>
</dbReference>
<evidence type="ECO:0000313" key="1">
    <source>
        <dbReference type="EMBL" id="TKR96347.1"/>
    </source>
</evidence>
<keyword evidence="2" id="KW-1185">Reference proteome</keyword>
<organism evidence="1 2">
    <name type="scientific">Steinernema carpocapsae</name>
    <name type="common">Entomopathogenic nematode</name>
    <dbReference type="NCBI Taxonomy" id="34508"/>
    <lineage>
        <taxon>Eukaryota</taxon>
        <taxon>Metazoa</taxon>
        <taxon>Ecdysozoa</taxon>
        <taxon>Nematoda</taxon>
        <taxon>Chromadorea</taxon>
        <taxon>Rhabditida</taxon>
        <taxon>Tylenchina</taxon>
        <taxon>Panagrolaimomorpha</taxon>
        <taxon>Strongyloidoidea</taxon>
        <taxon>Steinernematidae</taxon>
        <taxon>Steinernema</taxon>
    </lineage>
</organism>
<dbReference type="EMBL" id="AZBU02000002">
    <property type="protein sequence ID" value="TKR96347.1"/>
    <property type="molecule type" value="Genomic_DNA"/>
</dbReference>
<evidence type="ECO:0000313" key="2">
    <source>
        <dbReference type="Proteomes" id="UP000298663"/>
    </source>
</evidence>